<keyword evidence="3" id="KW-1185">Reference proteome</keyword>
<feature type="compositionally biased region" description="Polar residues" evidence="1">
    <location>
        <begin position="156"/>
        <end position="168"/>
    </location>
</feature>
<dbReference type="Proteomes" id="UP000077069">
    <property type="component" value="Unassembled WGS sequence"/>
</dbReference>
<name>A0A177CWM8_9PLEO</name>
<feature type="compositionally biased region" description="Acidic residues" evidence="1">
    <location>
        <begin position="269"/>
        <end position="279"/>
    </location>
</feature>
<evidence type="ECO:0000313" key="2">
    <source>
        <dbReference type="EMBL" id="OAG11302.1"/>
    </source>
</evidence>
<feature type="region of interest" description="Disordered" evidence="1">
    <location>
        <begin position="269"/>
        <end position="292"/>
    </location>
</feature>
<organism evidence="2 3">
    <name type="scientific">Paraphaeosphaeria sporulosa</name>
    <dbReference type="NCBI Taxonomy" id="1460663"/>
    <lineage>
        <taxon>Eukaryota</taxon>
        <taxon>Fungi</taxon>
        <taxon>Dikarya</taxon>
        <taxon>Ascomycota</taxon>
        <taxon>Pezizomycotina</taxon>
        <taxon>Dothideomycetes</taxon>
        <taxon>Pleosporomycetidae</taxon>
        <taxon>Pleosporales</taxon>
        <taxon>Massarineae</taxon>
        <taxon>Didymosphaeriaceae</taxon>
        <taxon>Paraphaeosphaeria</taxon>
    </lineage>
</organism>
<dbReference type="EMBL" id="KV441548">
    <property type="protein sequence ID" value="OAG11302.1"/>
    <property type="molecule type" value="Genomic_DNA"/>
</dbReference>
<feature type="region of interest" description="Disordered" evidence="1">
    <location>
        <begin position="144"/>
        <end position="168"/>
    </location>
</feature>
<dbReference type="InParanoid" id="A0A177CWM8"/>
<dbReference type="AlphaFoldDB" id="A0A177CWM8"/>
<reference evidence="2 3" key="1">
    <citation type="submission" date="2016-05" db="EMBL/GenBank/DDBJ databases">
        <title>Comparative analysis of secretome profiles of manganese(II)-oxidizing ascomycete fungi.</title>
        <authorList>
            <consortium name="DOE Joint Genome Institute"/>
            <person name="Zeiner C.A."/>
            <person name="Purvine S.O."/>
            <person name="Zink E.M."/>
            <person name="Wu S."/>
            <person name="Pasa-Tolic L."/>
            <person name="Chaput D.L."/>
            <person name="Haridas S."/>
            <person name="Grigoriev I.V."/>
            <person name="Santelli C.M."/>
            <person name="Hansel C.M."/>
        </authorList>
    </citation>
    <scope>NUCLEOTIDE SEQUENCE [LARGE SCALE GENOMIC DNA]</scope>
    <source>
        <strain evidence="2 3">AP3s5-JAC2a</strain>
    </source>
</reference>
<dbReference type="RefSeq" id="XP_018041667.1">
    <property type="nucleotide sequence ID" value="XM_018179843.1"/>
</dbReference>
<gene>
    <name evidence="2" type="ORF">CC84DRAFT_1170230</name>
</gene>
<proteinExistence type="predicted"/>
<evidence type="ECO:0000256" key="1">
    <source>
        <dbReference type="SAM" id="MobiDB-lite"/>
    </source>
</evidence>
<sequence>MGCIIYHKYDTNRADEYGEFEYNPKDSQFEDFFFNPDTPGVVSTPIDQTPSTDYDSYYGYEGYCGGVEFNDHYGTPGPYRSPGFDIPGFYGSSEFYGSPGMYGGYEGMYDFYHSPGMCYVYDISVMYDMYGDYNSPAICQIQSSSNHPPATPRNGRLTSRPTSPSNDARSNLVSFPFRLPIITAIRICIYNISHTAATAQVSVRAIVANSTHPYPLRSLFRMPRTFICTLPRIKIVVECEEAETEDDSKAQFEPLKEEEETPLVFAGYEEPEHDQDPAEEVFGSASAGSCTQ</sequence>
<accession>A0A177CWM8</accession>
<evidence type="ECO:0000313" key="3">
    <source>
        <dbReference type="Proteomes" id="UP000077069"/>
    </source>
</evidence>
<dbReference type="GeneID" id="28763329"/>
<protein>
    <submittedName>
        <fullName evidence="2">Uncharacterized protein</fullName>
    </submittedName>
</protein>